<proteinExistence type="inferred from homology"/>
<sequence>MAEQIVDIYTDGACRGNPGPGGWGALLRYGEHERELCGGLAEDTTNNRMELTAPAEALESLTRSCVVRLHTDSTYVKNGITAWVPRWKRNGWTTSNKQPVKNVDLWQRLDAAITRHQVEWFWVKGHSGHVENERADRLAAKGLDEAVEAAATAA</sequence>
<comment type="catalytic activity">
    <reaction evidence="1 11">
        <text>Endonucleolytic cleavage to 5'-phosphomonoester.</text>
        <dbReference type="EC" id="3.1.26.4"/>
    </reaction>
</comment>
<comment type="caution">
    <text evidence="13">The sequence shown here is derived from an EMBL/GenBank/DDBJ whole genome shotgun (WGS) entry which is preliminary data.</text>
</comment>
<feature type="domain" description="RNase H type-1" evidence="12">
    <location>
        <begin position="2"/>
        <end position="144"/>
    </location>
</feature>
<keyword evidence="10 11" id="KW-0460">Magnesium</keyword>
<evidence type="ECO:0000313" key="13">
    <source>
        <dbReference type="EMBL" id="TQL75590.1"/>
    </source>
</evidence>
<evidence type="ECO:0000256" key="4">
    <source>
        <dbReference type="ARBA" id="ARBA00011245"/>
    </source>
</evidence>
<comment type="subunit">
    <text evidence="4 11">Monomer.</text>
</comment>
<dbReference type="Pfam" id="PF00075">
    <property type="entry name" value="RNase_H"/>
    <property type="match status" value="1"/>
</dbReference>
<dbReference type="HAMAP" id="MF_00042">
    <property type="entry name" value="RNase_H"/>
    <property type="match status" value="1"/>
</dbReference>
<organism evidence="13 14">
    <name type="scientific">Stackebrandtia endophytica</name>
    <dbReference type="NCBI Taxonomy" id="1496996"/>
    <lineage>
        <taxon>Bacteria</taxon>
        <taxon>Bacillati</taxon>
        <taxon>Actinomycetota</taxon>
        <taxon>Actinomycetes</taxon>
        <taxon>Glycomycetales</taxon>
        <taxon>Glycomycetaceae</taxon>
        <taxon>Stackebrandtia</taxon>
    </lineage>
</organism>
<dbReference type="EC" id="3.1.26.4" evidence="5 11"/>
<feature type="binding site" evidence="11">
    <location>
        <position position="50"/>
    </location>
    <ligand>
        <name>Mg(2+)</name>
        <dbReference type="ChEBI" id="CHEBI:18420"/>
        <label>1</label>
    </ligand>
</feature>
<comment type="function">
    <text evidence="2 11">Endonuclease that specifically degrades the RNA of RNA-DNA hybrids.</text>
</comment>
<dbReference type="InterPro" id="IPR002156">
    <property type="entry name" value="RNaseH_domain"/>
</dbReference>
<dbReference type="GO" id="GO:0000287">
    <property type="term" value="F:magnesium ion binding"/>
    <property type="evidence" value="ECO:0007669"/>
    <property type="project" value="UniProtKB-UniRule"/>
</dbReference>
<evidence type="ECO:0000313" key="14">
    <source>
        <dbReference type="Proteomes" id="UP000317043"/>
    </source>
</evidence>
<dbReference type="GO" id="GO:0043137">
    <property type="term" value="P:DNA replication, removal of RNA primer"/>
    <property type="evidence" value="ECO:0007669"/>
    <property type="project" value="TreeGrafter"/>
</dbReference>
<dbReference type="EMBL" id="VFOW01000001">
    <property type="protein sequence ID" value="TQL75590.1"/>
    <property type="molecule type" value="Genomic_DNA"/>
</dbReference>
<protein>
    <recommendedName>
        <fullName evidence="5 11">Ribonuclease H</fullName>
        <shortName evidence="11">RNase H</shortName>
        <ecNumber evidence="5 11">3.1.26.4</ecNumber>
    </recommendedName>
</protein>
<dbReference type="InterPro" id="IPR036397">
    <property type="entry name" value="RNaseH_sf"/>
</dbReference>
<dbReference type="NCBIfam" id="NF001236">
    <property type="entry name" value="PRK00203.1"/>
    <property type="match status" value="1"/>
</dbReference>
<dbReference type="InterPro" id="IPR050092">
    <property type="entry name" value="RNase_H"/>
</dbReference>
<evidence type="ECO:0000256" key="1">
    <source>
        <dbReference type="ARBA" id="ARBA00000077"/>
    </source>
</evidence>
<comment type="subcellular location">
    <subcellularLocation>
        <location evidence="11">Cytoplasm</location>
    </subcellularLocation>
</comment>
<dbReference type="Gene3D" id="3.30.420.10">
    <property type="entry name" value="Ribonuclease H-like superfamily/Ribonuclease H"/>
    <property type="match status" value="1"/>
</dbReference>
<keyword evidence="9 11" id="KW-0378">Hydrolase</keyword>
<feature type="binding site" evidence="11">
    <location>
        <position position="11"/>
    </location>
    <ligand>
        <name>Mg(2+)</name>
        <dbReference type="ChEBI" id="CHEBI:18420"/>
        <label>2</label>
    </ligand>
</feature>
<dbReference type="CDD" id="cd09278">
    <property type="entry name" value="RNase_HI_prokaryote_like"/>
    <property type="match status" value="1"/>
</dbReference>
<dbReference type="RefSeq" id="WP_142035686.1">
    <property type="nucleotide sequence ID" value="NZ_JBHTGS010000001.1"/>
</dbReference>
<dbReference type="AlphaFoldDB" id="A0A543ASN3"/>
<dbReference type="InParanoid" id="A0A543ASN3"/>
<keyword evidence="7 11" id="KW-0479">Metal-binding</keyword>
<evidence type="ECO:0000256" key="9">
    <source>
        <dbReference type="ARBA" id="ARBA00022801"/>
    </source>
</evidence>
<feature type="binding site" evidence="11">
    <location>
        <position position="136"/>
    </location>
    <ligand>
        <name>Mg(2+)</name>
        <dbReference type="ChEBI" id="CHEBI:18420"/>
        <label>2</label>
    </ligand>
</feature>
<evidence type="ECO:0000256" key="2">
    <source>
        <dbReference type="ARBA" id="ARBA00004065"/>
    </source>
</evidence>
<dbReference type="PANTHER" id="PTHR10642:SF26">
    <property type="entry name" value="RIBONUCLEASE H1"/>
    <property type="match status" value="1"/>
</dbReference>
<evidence type="ECO:0000256" key="3">
    <source>
        <dbReference type="ARBA" id="ARBA00005300"/>
    </source>
</evidence>
<keyword evidence="11" id="KW-0963">Cytoplasm</keyword>
<keyword evidence="8 11" id="KW-0255">Endonuclease</keyword>
<evidence type="ECO:0000256" key="6">
    <source>
        <dbReference type="ARBA" id="ARBA00022722"/>
    </source>
</evidence>
<feature type="binding site" evidence="11">
    <location>
        <position position="11"/>
    </location>
    <ligand>
        <name>Mg(2+)</name>
        <dbReference type="ChEBI" id="CHEBI:18420"/>
        <label>1</label>
    </ligand>
</feature>
<feature type="binding site" evidence="11">
    <location>
        <position position="72"/>
    </location>
    <ligand>
        <name>Mg(2+)</name>
        <dbReference type="ChEBI" id="CHEBI:18420"/>
        <label>1</label>
    </ligand>
</feature>
<evidence type="ECO:0000256" key="8">
    <source>
        <dbReference type="ARBA" id="ARBA00022759"/>
    </source>
</evidence>
<dbReference type="PROSITE" id="PS50879">
    <property type="entry name" value="RNASE_H_1"/>
    <property type="match status" value="1"/>
</dbReference>
<gene>
    <name evidence="11" type="primary">rnhA</name>
    <name evidence="13" type="ORF">FB566_1097</name>
</gene>
<dbReference type="GO" id="GO:0005737">
    <property type="term" value="C:cytoplasm"/>
    <property type="evidence" value="ECO:0007669"/>
    <property type="project" value="UniProtKB-SubCell"/>
</dbReference>
<evidence type="ECO:0000256" key="7">
    <source>
        <dbReference type="ARBA" id="ARBA00022723"/>
    </source>
</evidence>
<keyword evidence="14" id="KW-1185">Reference proteome</keyword>
<comment type="similarity">
    <text evidence="3 11">Belongs to the RNase H family.</text>
</comment>
<dbReference type="InterPro" id="IPR022892">
    <property type="entry name" value="RNaseHI"/>
</dbReference>
<evidence type="ECO:0000259" key="12">
    <source>
        <dbReference type="PROSITE" id="PS50879"/>
    </source>
</evidence>
<name>A0A543ASN3_9ACTN</name>
<accession>A0A543ASN3</accession>
<evidence type="ECO:0000256" key="11">
    <source>
        <dbReference type="HAMAP-Rule" id="MF_00042"/>
    </source>
</evidence>
<dbReference type="GO" id="GO:0004523">
    <property type="term" value="F:RNA-DNA hybrid ribonuclease activity"/>
    <property type="evidence" value="ECO:0007669"/>
    <property type="project" value="UniProtKB-UniRule"/>
</dbReference>
<dbReference type="InterPro" id="IPR012337">
    <property type="entry name" value="RNaseH-like_sf"/>
</dbReference>
<dbReference type="OrthoDB" id="7845843at2"/>
<dbReference type="GO" id="GO:0003676">
    <property type="term" value="F:nucleic acid binding"/>
    <property type="evidence" value="ECO:0007669"/>
    <property type="project" value="InterPro"/>
</dbReference>
<keyword evidence="6 11" id="KW-0540">Nuclease</keyword>
<reference evidence="13 14" key="1">
    <citation type="submission" date="2019-06" db="EMBL/GenBank/DDBJ databases">
        <title>Sequencing the genomes of 1000 actinobacteria strains.</title>
        <authorList>
            <person name="Klenk H.-P."/>
        </authorList>
    </citation>
    <scope>NUCLEOTIDE SEQUENCE [LARGE SCALE GENOMIC DNA]</scope>
    <source>
        <strain evidence="13 14">DSM 45928</strain>
    </source>
</reference>
<dbReference type="FunFam" id="3.30.420.10:FF:000089">
    <property type="entry name" value="Ribonuclease H"/>
    <property type="match status" value="1"/>
</dbReference>
<dbReference type="PANTHER" id="PTHR10642">
    <property type="entry name" value="RIBONUCLEASE H1"/>
    <property type="match status" value="1"/>
</dbReference>
<evidence type="ECO:0000256" key="10">
    <source>
        <dbReference type="ARBA" id="ARBA00022842"/>
    </source>
</evidence>
<comment type="cofactor">
    <cofactor evidence="11">
        <name>Mg(2+)</name>
        <dbReference type="ChEBI" id="CHEBI:18420"/>
    </cofactor>
    <text evidence="11">Binds 1 Mg(2+) ion per subunit. May bind a second metal ion at a regulatory site, or after substrate binding.</text>
</comment>
<evidence type="ECO:0000256" key="5">
    <source>
        <dbReference type="ARBA" id="ARBA00012180"/>
    </source>
</evidence>
<dbReference type="SUPFAM" id="SSF53098">
    <property type="entry name" value="Ribonuclease H-like"/>
    <property type="match status" value="1"/>
</dbReference>
<dbReference type="Proteomes" id="UP000317043">
    <property type="component" value="Unassembled WGS sequence"/>
</dbReference>